<dbReference type="EMBL" id="KN848090">
    <property type="protein sequence ID" value="KIX93906.1"/>
    <property type="molecule type" value="Genomic_DNA"/>
</dbReference>
<name>A0A0D2I9T1_9EURO</name>
<dbReference type="RefSeq" id="XP_016628029.1">
    <property type="nucleotide sequence ID" value="XM_016780736.1"/>
</dbReference>
<organism evidence="1 2">
    <name type="scientific">Fonsecaea multimorphosa CBS 102226</name>
    <dbReference type="NCBI Taxonomy" id="1442371"/>
    <lineage>
        <taxon>Eukaryota</taxon>
        <taxon>Fungi</taxon>
        <taxon>Dikarya</taxon>
        <taxon>Ascomycota</taxon>
        <taxon>Pezizomycotina</taxon>
        <taxon>Eurotiomycetes</taxon>
        <taxon>Chaetothyriomycetidae</taxon>
        <taxon>Chaetothyriales</taxon>
        <taxon>Herpotrichiellaceae</taxon>
        <taxon>Fonsecaea</taxon>
    </lineage>
</organism>
<dbReference type="AlphaFoldDB" id="A0A0D2I9T1"/>
<protein>
    <recommendedName>
        <fullName evidence="3">EthD domain-containing protein</fullName>
    </recommendedName>
</protein>
<reference evidence="1 2" key="1">
    <citation type="submission" date="2015-01" db="EMBL/GenBank/DDBJ databases">
        <title>The Genome Sequence of Fonsecaea multimorphosa CBS 102226.</title>
        <authorList>
            <consortium name="The Broad Institute Genomics Platform"/>
            <person name="Cuomo C."/>
            <person name="de Hoog S."/>
            <person name="Gorbushina A."/>
            <person name="Stielow B."/>
            <person name="Teixiera M."/>
            <person name="Abouelleil A."/>
            <person name="Chapman S.B."/>
            <person name="Priest M."/>
            <person name="Young S.K."/>
            <person name="Wortman J."/>
            <person name="Nusbaum C."/>
            <person name="Birren B."/>
        </authorList>
    </citation>
    <scope>NUCLEOTIDE SEQUENCE [LARGE SCALE GENOMIC DNA]</scope>
    <source>
        <strain evidence="1 2">CBS 102226</strain>
    </source>
</reference>
<dbReference type="Proteomes" id="UP000053411">
    <property type="component" value="Unassembled WGS sequence"/>
</dbReference>
<keyword evidence="2" id="KW-1185">Reference proteome</keyword>
<evidence type="ECO:0000313" key="1">
    <source>
        <dbReference type="EMBL" id="KIX93906.1"/>
    </source>
</evidence>
<proteinExistence type="predicted"/>
<dbReference type="VEuPathDB" id="FungiDB:Z520_10243"/>
<dbReference type="OrthoDB" id="2851338at2759"/>
<accession>A0A0D2I9T1</accession>
<gene>
    <name evidence="1" type="ORF">Z520_10243</name>
</gene>
<evidence type="ECO:0008006" key="3">
    <source>
        <dbReference type="Google" id="ProtNLM"/>
    </source>
</evidence>
<sequence>MSFPQSLLQIHSRPTAVDPSTWRAYLEQQISDIVTSKVARRAALYEVYHNFELATSTEQPPDEKTFLVLCHSDHLVPSDTDTYKNLLKPSKLLGGKDANSVAAIEVRNSSLIQSVDPKHLGDKEPPYMLLCEIEPQDDQDYDRFYREEHLGNLLNVPGYRRSARYRLGKVEGDTKEKIPRFFAVHEWDTLQHMNGPELLYADATPWARRILENFKDVRGFKLVKGVGYDK</sequence>
<evidence type="ECO:0000313" key="2">
    <source>
        <dbReference type="Proteomes" id="UP000053411"/>
    </source>
</evidence>
<dbReference type="GeneID" id="27715989"/>